<dbReference type="EMBL" id="PGCJ01000283">
    <property type="protein sequence ID" value="PLW34158.1"/>
    <property type="molecule type" value="Genomic_DNA"/>
</dbReference>
<name>A0A2N5U8Z1_9BASI</name>
<accession>A0A2N5U8Z1</accession>
<evidence type="ECO:0008006" key="3">
    <source>
        <dbReference type="Google" id="ProtNLM"/>
    </source>
</evidence>
<dbReference type="Proteomes" id="UP000235388">
    <property type="component" value="Unassembled WGS sequence"/>
</dbReference>
<reference evidence="1 2" key="1">
    <citation type="submission" date="2017-11" db="EMBL/GenBank/DDBJ databases">
        <title>De novo assembly and phasing of dikaryotic genomes from two isolates of Puccinia coronata f. sp. avenae, the causal agent of oat crown rust.</title>
        <authorList>
            <person name="Miller M.E."/>
            <person name="Zhang Y."/>
            <person name="Omidvar V."/>
            <person name="Sperschneider J."/>
            <person name="Schwessinger B."/>
            <person name="Raley C."/>
            <person name="Palmer J.M."/>
            <person name="Garnica D."/>
            <person name="Upadhyaya N."/>
            <person name="Rathjen J."/>
            <person name="Taylor J.M."/>
            <person name="Park R.F."/>
            <person name="Dodds P.N."/>
            <person name="Hirsch C.D."/>
            <person name="Kianian S.F."/>
            <person name="Figueroa M."/>
        </authorList>
    </citation>
    <scope>NUCLEOTIDE SEQUENCE [LARGE SCALE GENOMIC DNA]</scope>
    <source>
        <strain evidence="1">12NC29</strain>
    </source>
</reference>
<gene>
    <name evidence="1" type="ORF">PCANC_20070</name>
</gene>
<comment type="caution">
    <text evidence="1">The sequence shown here is derived from an EMBL/GenBank/DDBJ whole genome shotgun (WGS) entry which is preliminary data.</text>
</comment>
<sequence>MNDSDKLLRHNIPMLYGDNYTAWSSRMKIFLRGKKLFFACSNGWDEAAPQDVKVAYLSANNKAISFIVSRLNERCFNEVVNATTTDSAHLLWSKIASQYAS</sequence>
<dbReference type="OrthoDB" id="2505017at2759"/>
<evidence type="ECO:0000313" key="2">
    <source>
        <dbReference type="Proteomes" id="UP000235388"/>
    </source>
</evidence>
<evidence type="ECO:0000313" key="1">
    <source>
        <dbReference type="EMBL" id="PLW34158.1"/>
    </source>
</evidence>
<organism evidence="1 2">
    <name type="scientific">Puccinia coronata f. sp. avenae</name>
    <dbReference type="NCBI Taxonomy" id="200324"/>
    <lineage>
        <taxon>Eukaryota</taxon>
        <taxon>Fungi</taxon>
        <taxon>Dikarya</taxon>
        <taxon>Basidiomycota</taxon>
        <taxon>Pucciniomycotina</taxon>
        <taxon>Pucciniomycetes</taxon>
        <taxon>Pucciniales</taxon>
        <taxon>Pucciniaceae</taxon>
        <taxon>Puccinia</taxon>
    </lineage>
</organism>
<keyword evidence="2" id="KW-1185">Reference proteome</keyword>
<proteinExistence type="predicted"/>
<dbReference type="AlphaFoldDB" id="A0A2N5U8Z1"/>
<protein>
    <recommendedName>
        <fullName evidence="3">DUF4219 domain-containing protein</fullName>
    </recommendedName>
</protein>